<evidence type="ECO:0000256" key="1">
    <source>
        <dbReference type="ARBA" id="ARBA00008455"/>
    </source>
</evidence>
<comment type="function">
    <text evidence="9">Expression of the protease correlates with blood-feeding and suggests a role for the protease in blood digestion.</text>
</comment>
<feature type="domain" description="Peptidase C1A papain C-terminal" evidence="10">
    <location>
        <begin position="109"/>
        <end position="339"/>
    </location>
</feature>
<organism evidence="11 12">
    <name type="scientific">Oesophagostomum dentatum</name>
    <name type="common">Nodular worm</name>
    <dbReference type="NCBI Taxonomy" id="61180"/>
    <lineage>
        <taxon>Eukaryota</taxon>
        <taxon>Metazoa</taxon>
        <taxon>Ecdysozoa</taxon>
        <taxon>Nematoda</taxon>
        <taxon>Chromadorea</taxon>
        <taxon>Rhabditida</taxon>
        <taxon>Rhabditina</taxon>
        <taxon>Rhabditomorpha</taxon>
        <taxon>Strongyloidea</taxon>
        <taxon>Strongylidae</taxon>
        <taxon>Oesophagostomum</taxon>
    </lineage>
</organism>
<name>A0A0B1TQ31_OESDE</name>
<keyword evidence="5" id="KW-0788">Thiol protease</keyword>
<sequence>MDVKYLEKQEGVYAEEIEMNDNEIPERFEAREKWPECQSITTIRDQANCEPHLSDQELVDYLNREQHLFKAELPDISEEEFKSRLMDVKYLEEQEGIYAEEIEMNDEEIPERFEAREKWPECQSITTIRDQANCGNDFVLKTVISDTDILACCGSYCGLGCNGGYTIRAWQYAMQSGSCSGGPYRQKGVCKPYAFHPCGRHANQSYYGECTVSLEKTPACRTTCQLGYPVKYQDQTTSAYYLCHCEKAIQKEIMRNGPVQAAYIVYSDFRAYKEGIYKHTYGAQLGGHAIKIVGWGVENGTKYWTISNSWNSDWGENGYFRMIRGVNDCSLESQAVAGMMKV</sequence>
<dbReference type="GO" id="GO:0008234">
    <property type="term" value="F:cysteine-type peptidase activity"/>
    <property type="evidence" value="ECO:0007669"/>
    <property type="project" value="UniProtKB-KW"/>
</dbReference>
<dbReference type="InterPro" id="IPR000668">
    <property type="entry name" value="Peptidase_C1A_C"/>
</dbReference>
<keyword evidence="2 11" id="KW-0645">Protease</keyword>
<evidence type="ECO:0000256" key="7">
    <source>
        <dbReference type="ARBA" id="ARBA00023157"/>
    </source>
</evidence>
<dbReference type="CDD" id="cd02620">
    <property type="entry name" value="Peptidase_C1A_CathepsinB"/>
    <property type="match status" value="1"/>
</dbReference>
<dbReference type="InterPro" id="IPR025660">
    <property type="entry name" value="Pept_his_AS"/>
</dbReference>
<keyword evidence="3" id="KW-0732">Signal</keyword>
<comment type="similarity">
    <text evidence="1">Belongs to the peptidase C1 family.</text>
</comment>
<evidence type="ECO:0000256" key="2">
    <source>
        <dbReference type="ARBA" id="ARBA00022670"/>
    </source>
</evidence>
<dbReference type="Gene3D" id="3.90.70.10">
    <property type="entry name" value="Cysteine proteinases"/>
    <property type="match status" value="1"/>
</dbReference>
<evidence type="ECO:0000256" key="5">
    <source>
        <dbReference type="ARBA" id="ARBA00022807"/>
    </source>
</evidence>
<dbReference type="FunFam" id="3.90.70.10:FF:000031">
    <property type="entry name" value="Cathepsin B"/>
    <property type="match status" value="1"/>
</dbReference>
<keyword evidence="7" id="KW-1015">Disulfide bond</keyword>
<dbReference type="GO" id="GO:0006508">
    <property type="term" value="P:proteolysis"/>
    <property type="evidence" value="ECO:0007669"/>
    <property type="project" value="UniProtKB-KW"/>
</dbReference>
<dbReference type="Proteomes" id="UP000053660">
    <property type="component" value="Unassembled WGS sequence"/>
</dbReference>
<dbReference type="OrthoDB" id="10058785at2759"/>
<dbReference type="Pfam" id="PF00112">
    <property type="entry name" value="Peptidase_C1"/>
    <property type="match status" value="1"/>
</dbReference>
<accession>A0A0B1TQ31</accession>
<reference evidence="11 12" key="1">
    <citation type="submission" date="2014-03" db="EMBL/GenBank/DDBJ databases">
        <title>Draft genome of the hookworm Oesophagostomum dentatum.</title>
        <authorList>
            <person name="Mitreva M."/>
        </authorList>
    </citation>
    <scope>NUCLEOTIDE SEQUENCE [LARGE SCALE GENOMIC DNA]</scope>
    <source>
        <strain evidence="11 12">OD-Hann</strain>
    </source>
</reference>
<evidence type="ECO:0000256" key="6">
    <source>
        <dbReference type="ARBA" id="ARBA00023145"/>
    </source>
</evidence>
<keyword evidence="4" id="KW-0378">Hydrolase</keyword>
<evidence type="ECO:0000259" key="10">
    <source>
        <dbReference type="SMART" id="SM00645"/>
    </source>
</evidence>
<keyword evidence="12" id="KW-1185">Reference proteome</keyword>
<proteinExistence type="inferred from homology"/>
<dbReference type="InterPro" id="IPR013128">
    <property type="entry name" value="Peptidase_C1A"/>
</dbReference>
<evidence type="ECO:0000256" key="9">
    <source>
        <dbReference type="ARBA" id="ARBA00057399"/>
    </source>
</evidence>
<keyword evidence="8" id="KW-0325">Glycoprotein</keyword>
<evidence type="ECO:0000256" key="3">
    <source>
        <dbReference type="ARBA" id="ARBA00022729"/>
    </source>
</evidence>
<dbReference type="Gene3D" id="1.20.5.170">
    <property type="match status" value="1"/>
</dbReference>
<gene>
    <name evidence="11" type="ORF">OESDEN_00622</name>
</gene>
<dbReference type="SUPFAM" id="SSF54001">
    <property type="entry name" value="Cysteine proteinases"/>
    <property type="match status" value="2"/>
</dbReference>
<keyword evidence="6" id="KW-0865">Zymogen</keyword>
<dbReference type="PANTHER" id="PTHR12411">
    <property type="entry name" value="CYSTEINE PROTEASE FAMILY C1-RELATED"/>
    <property type="match status" value="1"/>
</dbReference>
<protein>
    <submittedName>
        <fullName evidence="11">Papain family cysteine protease</fullName>
    </submittedName>
</protein>
<dbReference type="InterPro" id="IPR038765">
    <property type="entry name" value="Papain-like_cys_pep_sf"/>
</dbReference>
<dbReference type="AlphaFoldDB" id="A0A0B1TQ31"/>
<dbReference type="PROSITE" id="PS00639">
    <property type="entry name" value="THIOL_PROTEASE_HIS"/>
    <property type="match status" value="1"/>
</dbReference>
<evidence type="ECO:0000256" key="8">
    <source>
        <dbReference type="ARBA" id="ARBA00023180"/>
    </source>
</evidence>
<dbReference type="EMBL" id="KN549223">
    <property type="protein sequence ID" value="KHJ99384.1"/>
    <property type="molecule type" value="Genomic_DNA"/>
</dbReference>
<dbReference type="SMART" id="SM00645">
    <property type="entry name" value="Pept_C1"/>
    <property type="match status" value="1"/>
</dbReference>
<evidence type="ECO:0000313" key="11">
    <source>
        <dbReference type="EMBL" id="KHJ99384.1"/>
    </source>
</evidence>
<evidence type="ECO:0000313" key="12">
    <source>
        <dbReference type="Proteomes" id="UP000053660"/>
    </source>
</evidence>
<evidence type="ECO:0000256" key="4">
    <source>
        <dbReference type="ARBA" id="ARBA00022801"/>
    </source>
</evidence>